<proteinExistence type="predicted"/>
<dbReference type="Proteomes" id="UP000299102">
    <property type="component" value="Unassembled WGS sequence"/>
</dbReference>
<evidence type="ECO:0000313" key="2">
    <source>
        <dbReference type="Proteomes" id="UP000299102"/>
    </source>
</evidence>
<gene>
    <name evidence="1" type="ORF">EVAR_62430_1</name>
</gene>
<protein>
    <submittedName>
        <fullName evidence="1">Uncharacterized protein</fullName>
    </submittedName>
</protein>
<comment type="caution">
    <text evidence="1">The sequence shown here is derived from an EMBL/GenBank/DDBJ whole genome shotgun (WGS) entry which is preliminary data.</text>
</comment>
<dbReference type="EMBL" id="BGZK01001620">
    <property type="protein sequence ID" value="GBP83416.1"/>
    <property type="molecule type" value="Genomic_DNA"/>
</dbReference>
<name>A0A4C1Z480_EUMVA</name>
<sequence length="128" mass="14760">MSDIEPRQLKVIYAFAGKVASFVKVISLFDSAYRERYVKEGFIIEKEKNGFGIFNDISISLSMSYMHLVVNSVVLELNSKLDQHKIWVLTRSIQLVVNFEHDLAYSKNRENAHFRNQADRGLSSKAMK</sequence>
<evidence type="ECO:0000313" key="1">
    <source>
        <dbReference type="EMBL" id="GBP83416.1"/>
    </source>
</evidence>
<organism evidence="1 2">
    <name type="scientific">Eumeta variegata</name>
    <name type="common">Bagworm moth</name>
    <name type="synonym">Eumeta japonica</name>
    <dbReference type="NCBI Taxonomy" id="151549"/>
    <lineage>
        <taxon>Eukaryota</taxon>
        <taxon>Metazoa</taxon>
        <taxon>Ecdysozoa</taxon>
        <taxon>Arthropoda</taxon>
        <taxon>Hexapoda</taxon>
        <taxon>Insecta</taxon>
        <taxon>Pterygota</taxon>
        <taxon>Neoptera</taxon>
        <taxon>Endopterygota</taxon>
        <taxon>Lepidoptera</taxon>
        <taxon>Glossata</taxon>
        <taxon>Ditrysia</taxon>
        <taxon>Tineoidea</taxon>
        <taxon>Psychidae</taxon>
        <taxon>Oiketicinae</taxon>
        <taxon>Eumeta</taxon>
    </lineage>
</organism>
<reference evidence="1 2" key="1">
    <citation type="journal article" date="2019" name="Commun. Biol.">
        <title>The bagworm genome reveals a unique fibroin gene that provides high tensile strength.</title>
        <authorList>
            <person name="Kono N."/>
            <person name="Nakamura H."/>
            <person name="Ohtoshi R."/>
            <person name="Tomita M."/>
            <person name="Numata K."/>
            <person name="Arakawa K."/>
        </authorList>
    </citation>
    <scope>NUCLEOTIDE SEQUENCE [LARGE SCALE GENOMIC DNA]</scope>
</reference>
<dbReference type="AlphaFoldDB" id="A0A4C1Z480"/>
<keyword evidence="2" id="KW-1185">Reference proteome</keyword>
<accession>A0A4C1Z480</accession>